<dbReference type="NCBIfam" id="NF002258">
    <property type="entry name" value="PRK01192.1-1"/>
    <property type="match status" value="1"/>
</dbReference>
<dbReference type="AlphaFoldDB" id="A0A7J3SJC4"/>
<dbReference type="Gene3D" id="3.10.440.10">
    <property type="match status" value="1"/>
</dbReference>
<protein>
    <recommendedName>
        <fullName evidence="4 5">Large ribosomal subunit protein eL31</fullName>
    </recommendedName>
</protein>
<organism evidence="6">
    <name type="scientific">Fervidicoccus fontis</name>
    <dbReference type="NCBI Taxonomy" id="683846"/>
    <lineage>
        <taxon>Archaea</taxon>
        <taxon>Thermoproteota</taxon>
        <taxon>Thermoprotei</taxon>
        <taxon>Fervidicoccales</taxon>
        <taxon>Fervidicoccaceae</taxon>
        <taxon>Fervidicoccus</taxon>
    </lineage>
</organism>
<comment type="similarity">
    <text evidence="1 5">Belongs to the eukaryotic ribosomal protein eL31 family.</text>
</comment>
<evidence type="ECO:0000256" key="2">
    <source>
        <dbReference type="ARBA" id="ARBA00022980"/>
    </source>
</evidence>
<evidence type="ECO:0000313" key="6">
    <source>
        <dbReference type="EMBL" id="HGZ59721.1"/>
    </source>
</evidence>
<dbReference type="PANTHER" id="PTHR10956">
    <property type="entry name" value="60S RIBOSOMAL PROTEIN L31"/>
    <property type="match status" value="1"/>
</dbReference>
<evidence type="ECO:0000256" key="5">
    <source>
        <dbReference type="HAMAP-Rule" id="MF_00410"/>
    </source>
</evidence>
<dbReference type="PANTHER" id="PTHR10956:SF0">
    <property type="entry name" value="60S RIBOSOMAL PROTEIN L31"/>
    <property type="match status" value="1"/>
</dbReference>
<evidence type="ECO:0000256" key="4">
    <source>
        <dbReference type="ARBA" id="ARBA00035230"/>
    </source>
</evidence>
<keyword evidence="3 5" id="KW-0687">Ribonucleoprotein</keyword>
<keyword evidence="2 5" id="KW-0689">Ribosomal protein</keyword>
<proteinExistence type="inferred from homology"/>
<dbReference type="SUPFAM" id="SSF54575">
    <property type="entry name" value="Ribosomal protein L31e"/>
    <property type="match status" value="1"/>
</dbReference>
<evidence type="ECO:0000256" key="1">
    <source>
        <dbReference type="ARBA" id="ARBA00010808"/>
    </source>
</evidence>
<dbReference type="GO" id="GO:0002181">
    <property type="term" value="P:cytoplasmic translation"/>
    <property type="evidence" value="ECO:0007669"/>
    <property type="project" value="TreeGrafter"/>
</dbReference>
<dbReference type="GO" id="GO:0022625">
    <property type="term" value="C:cytosolic large ribosomal subunit"/>
    <property type="evidence" value="ECO:0007669"/>
    <property type="project" value="TreeGrafter"/>
</dbReference>
<dbReference type="Pfam" id="PF01198">
    <property type="entry name" value="Ribosomal_L31e"/>
    <property type="match status" value="1"/>
</dbReference>
<dbReference type="GO" id="GO:0003735">
    <property type="term" value="F:structural constituent of ribosome"/>
    <property type="evidence" value="ECO:0007669"/>
    <property type="project" value="InterPro"/>
</dbReference>
<accession>A0A7J3SJC4</accession>
<evidence type="ECO:0000256" key="3">
    <source>
        <dbReference type="ARBA" id="ARBA00023274"/>
    </source>
</evidence>
<gene>
    <name evidence="5" type="primary">rpl31e</name>
    <name evidence="6" type="ORF">ENW83_00740</name>
</gene>
<dbReference type="HAMAP" id="MF_00410">
    <property type="entry name" value="Ribosomal_eL31"/>
    <property type="match status" value="1"/>
</dbReference>
<comment type="caution">
    <text evidence="6">The sequence shown here is derived from an EMBL/GenBank/DDBJ whole genome shotgun (WGS) entry which is preliminary data.</text>
</comment>
<name>A0A7J3SJC4_9CREN</name>
<dbReference type="InterPro" id="IPR000054">
    <property type="entry name" value="Ribosomal_eL31"/>
</dbReference>
<dbReference type="SMART" id="SM01380">
    <property type="entry name" value="Ribosomal_L31e"/>
    <property type="match status" value="1"/>
</dbReference>
<reference evidence="6" key="1">
    <citation type="journal article" date="2020" name="mSystems">
        <title>Genome- and Community-Level Interaction Insights into Carbon Utilization and Element Cycling Functions of Hydrothermarchaeota in Hydrothermal Sediment.</title>
        <authorList>
            <person name="Zhou Z."/>
            <person name="Liu Y."/>
            <person name="Xu W."/>
            <person name="Pan J."/>
            <person name="Luo Z.H."/>
            <person name="Li M."/>
        </authorList>
    </citation>
    <scope>NUCLEOTIDE SEQUENCE [LARGE SCALE GENOMIC DNA]</scope>
    <source>
        <strain evidence="6">SpSt-885</strain>
    </source>
</reference>
<sequence>MKGNKLDLTLNLSKVYTTRRTKRAARAVRYLREIIRRKTHAESVLIDDQVNKLIWMRGIEKPPRKLRLVVSVEESEEVKTKGGKTIRVPKLVKVSLPSPEKTETKQEAEQK</sequence>
<dbReference type="EMBL" id="DTLS01000025">
    <property type="protein sequence ID" value="HGZ59721.1"/>
    <property type="molecule type" value="Genomic_DNA"/>
</dbReference>
<dbReference type="InterPro" id="IPR023621">
    <property type="entry name" value="Ribosomal_eL31_dom_sf"/>
</dbReference>